<dbReference type="NCBIfam" id="NF002696">
    <property type="entry name" value="PRK02487.1-5"/>
    <property type="match status" value="1"/>
</dbReference>
<dbReference type="Gene3D" id="3.30.450.150">
    <property type="entry name" value="Haem-degrading domain"/>
    <property type="match status" value="1"/>
</dbReference>
<evidence type="ECO:0000313" key="2">
    <source>
        <dbReference type="Proteomes" id="UP000276055"/>
    </source>
</evidence>
<protein>
    <submittedName>
        <fullName evidence="1">Uncharacterized protein (UPF0303 family)</fullName>
    </submittedName>
</protein>
<dbReference type="PANTHER" id="PTHR28255">
    <property type="match status" value="1"/>
</dbReference>
<dbReference type="PANTHER" id="PTHR28255:SF1">
    <property type="entry name" value="UPF0303 PROTEIN YBR137W"/>
    <property type="match status" value="1"/>
</dbReference>
<dbReference type="EMBL" id="RBIR01000005">
    <property type="protein sequence ID" value="RKR18815.1"/>
    <property type="molecule type" value="Genomic_DNA"/>
</dbReference>
<dbReference type="InterPro" id="IPR010371">
    <property type="entry name" value="YBR137W-like"/>
</dbReference>
<sequence length="160" mass="17517">MAETGSPRIAELRRHEEELVFPGFDHHDAWRLGSLIANRAIVAGHSVAIDIRRHNLVLFRCVLPGATADQEEWIRRKAATTLRFERSTALLAEEFASKDYDPTQGGWLAPADYTLAGGSFPVRVRNAGVVAAVTASGLSSDDDHRLVVEAIRHHLQATAG</sequence>
<dbReference type="InterPro" id="IPR038084">
    <property type="entry name" value="PduO/GlcC-like_sf"/>
</dbReference>
<dbReference type="OrthoDB" id="9815315at2"/>
<dbReference type="SUPFAM" id="SSF143744">
    <property type="entry name" value="GlcG-like"/>
    <property type="match status" value="1"/>
</dbReference>
<accession>A0A495EPC3</accession>
<organism evidence="1 2">
    <name type="scientific">Arthrobacter oryzae</name>
    <dbReference type="NCBI Taxonomy" id="409290"/>
    <lineage>
        <taxon>Bacteria</taxon>
        <taxon>Bacillati</taxon>
        <taxon>Actinomycetota</taxon>
        <taxon>Actinomycetes</taxon>
        <taxon>Micrococcales</taxon>
        <taxon>Micrococcaceae</taxon>
        <taxon>Arthrobacter</taxon>
    </lineage>
</organism>
<dbReference type="PIRSF" id="PIRSF008757">
    <property type="entry name" value="UCP008757"/>
    <property type="match status" value="1"/>
</dbReference>
<name>A0A495EPC3_9MICC</name>
<proteinExistence type="predicted"/>
<evidence type="ECO:0000313" key="1">
    <source>
        <dbReference type="EMBL" id="RKR18815.1"/>
    </source>
</evidence>
<comment type="caution">
    <text evidence="1">The sequence shown here is derived from an EMBL/GenBank/DDBJ whole genome shotgun (WGS) entry which is preliminary data.</text>
</comment>
<dbReference type="InterPro" id="IPR005624">
    <property type="entry name" value="PduO/GlcC-like"/>
</dbReference>
<dbReference type="AlphaFoldDB" id="A0A495EPC3"/>
<dbReference type="RefSeq" id="WP_120954235.1">
    <property type="nucleotide sequence ID" value="NZ_RBIR01000005.1"/>
</dbReference>
<gene>
    <name evidence="1" type="ORF">C8D78_2556</name>
</gene>
<reference evidence="1 2" key="1">
    <citation type="submission" date="2018-10" db="EMBL/GenBank/DDBJ databases">
        <title>Genomic Encyclopedia of Type Strains, Phase IV (KMG-IV): sequencing the most valuable type-strain genomes for metagenomic binning, comparative biology and taxonomic classification.</title>
        <authorList>
            <person name="Goeker M."/>
        </authorList>
    </citation>
    <scope>NUCLEOTIDE SEQUENCE [LARGE SCALE GENOMIC DNA]</scope>
    <source>
        <strain evidence="1 2">DSM 25586</strain>
    </source>
</reference>
<dbReference type="Pfam" id="PF03928">
    <property type="entry name" value="HbpS-like"/>
    <property type="match status" value="1"/>
</dbReference>
<dbReference type="Proteomes" id="UP000276055">
    <property type="component" value="Unassembled WGS sequence"/>
</dbReference>